<protein>
    <recommendedName>
        <fullName evidence="4">RNA helicase</fullName>
    </recommendedName>
</protein>
<dbReference type="EMBL" id="BMAT01000962">
    <property type="protein sequence ID" value="GFR77276.1"/>
    <property type="molecule type" value="Genomic_DNA"/>
</dbReference>
<evidence type="ECO:0000313" key="2">
    <source>
        <dbReference type="EMBL" id="GFR77276.1"/>
    </source>
</evidence>
<comment type="caution">
    <text evidence="2">The sequence shown here is derived from an EMBL/GenBank/DDBJ whole genome shotgun (WGS) entry which is preliminary data.</text>
</comment>
<organism evidence="2 3">
    <name type="scientific">Elysia marginata</name>
    <dbReference type="NCBI Taxonomy" id="1093978"/>
    <lineage>
        <taxon>Eukaryota</taxon>
        <taxon>Metazoa</taxon>
        <taxon>Spiralia</taxon>
        <taxon>Lophotrochozoa</taxon>
        <taxon>Mollusca</taxon>
        <taxon>Gastropoda</taxon>
        <taxon>Heterobranchia</taxon>
        <taxon>Euthyneura</taxon>
        <taxon>Panpulmonata</taxon>
        <taxon>Sacoglossa</taxon>
        <taxon>Placobranchoidea</taxon>
        <taxon>Plakobranchidae</taxon>
        <taxon>Elysia</taxon>
    </lineage>
</organism>
<reference evidence="2 3" key="1">
    <citation type="journal article" date="2021" name="Elife">
        <title>Chloroplast acquisition without the gene transfer in kleptoplastic sea slugs, Plakobranchus ocellatus.</title>
        <authorList>
            <person name="Maeda T."/>
            <person name="Takahashi S."/>
            <person name="Yoshida T."/>
            <person name="Shimamura S."/>
            <person name="Takaki Y."/>
            <person name="Nagai Y."/>
            <person name="Toyoda A."/>
            <person name="Suzuki Y."/>
            <person name="Arimoto A."/>
            <person name="Ishii H."/>
            <person name="Satoh N."/>
            <person name="Nishiyama T."/>
            <person name="Hasebe M."/>
            <person name="Maruyama T."/>
            <person name="Minagawa J."/>
            <person name="Obokata J."/>
            <person name="Shigenobu S."/>
        </authorList>
    </citation>
    <scope>NUCLEOTIDE SEQUENCE [LARGE SCALE GENOMIC DNA]</scope>
</reference>
<gene>
    <name evidence="2" type="ORF">ElyMa_000505300</name>
</gene>
<evidence type="ECO:0000256" key="1">
    <source>
        <dbReference type="SAM" id="MobiDB-lite"/>
    </source>
</evidence>
<proteinExistence type="predicted"/>
<dbReference type="Proteomes" id="UP000762676">
    <property type="component" value="Unassembled WGS sequence"/>
</dbReference>
<name>A0AAV4FWI7_9GAST</name>
<feature type="region of interest" description="Disordered" evidence="1">
    <location>
        <begin position="105"/>
        <end position="133"/>
    </location>
</feature>
<dbReference type="AlphaFoldDB" id="A0AAV4FWI7"/>
<keyword evidence="3" id="KW-1185">Reference proteome</keyword>
<sequence>MRVGPIRGEAYKQKLQQLGVAPNVANVLDKLRAAGTLTSPVLLTFMSCIPKLIQEQVLHVTKNCVINSFDYKEELVEGASYSGRRDRPEVRGDRFESRWDRYEGRGDRFESRGDAGNGAGRDIEQPVGDGLRW</sequence>
<accession>A0AAV4FWI7</accession>
<evidence type="ECO:0000313" key="3">
    <source>
        <dbReference type="Proteomes" id="UP000762676"/>
    </source>
</evidence>
<evidence type="ECO:0008006" key="4">
    <source>
        <dbReference type="Google" id="ProtNLM"/>
    </source>
</evidence>